<evidence type="ECO:0000313" key="4">
    <source>
        <dbReference type="Proteomes" id="UP000660454"/>
    </source>
</evidence>
<sequence length="863" mass="92996">MLERPETGCRMLTKLDGSLHRRDVAALPRPRLPDGPVRQLFDALHDLHHQAGWPSLREMAGEVGCSRTTISAAFSTARVPRWGLLELIVETLHGDVEHFHRLWLAATTPRPPAAAETAASATAPAAVPRQLPTDVRGFTGRAHELAALDPLLRPSGPAAIALVSGPAGVGKTALAVHWAHRVAAHFPDGQLYLNLRGYDPDQPMEPGEALETLLRALGVPDSAIPQRESERAARLRTLTADRRMLVLLDNVHTVAQVRPLLPGSGSCLVLITSRDTLPALVARHGAVRIGLDLLSGQEAVALLRTLLGGRVDAQPGQAAALAELCARLPLALRVAAELAIARPRLTLADLVGQLRDESRRLDLLAAGDDEYTAVRAVFSWSRRNLSAAADRAFLLLSVHPYADLDLLAVAALLGTDQTVAARLVDVLCQSHLVEETTTGRYSMHDLLRAYGAEQDHADAAPALTRLADHYLAAVPSHDGNWLERELPNLLTLARTRPSHAGPLSAALSGHLDTRGQFGAALALHGHALEAADSPEERACALNRLGVTHRRLGDYAAAEERHRAALSLYRGGGDLAGQAEALHGLGIVCWRGGRYTEARDHLLEALALREALGDRTAQGTVLYSLGTVHLQLGEYRQAIAHHVRALGLHRDTGNQLGESRALNNLGAAYERLGRLGEAQEHYEQALALNQKIGNQVGVAVALTNLGNVRTKLGHWDEARLCHDSALPIYLEAGYRVGEADSRCGLGSLELRQGRHREALEQFHLAVTTAREIGEAETETSALVGLGDTLSAMGQREAAQAHYDAALARVAATGDRYEEARALVGIARLHGGTPRAAEAWRRALTLFDELDLPEADEVRRRLAEF</sequence>
<dbReference type="PROSITE" id="PS50005">
    <property type="entry name" value="TPR"/>
    <property type="match status" value="2"/>
</dbReference>
<keyword evidence="1" id="KW-0802">TPR repeat</keyword>
<dbReference type="InterPro" id="IPR027417">
    <property type="entry name" value="P-loop_NTPase"/>
</dbReference>
<evidence type="ECO:0000313" key="3">
    <source>
        <dbReference type="EMBL" id="GIH65725.1"/>
    </source>
</evidence>
<dbReference type="SUPFAM" id="SSF52540">
    <property type="entry name" value="P-loop containing nucleoside triphosphate hydrolases"/>
    <property type="match status" value="1"/>
</dbReference>
<keyword evidence="4" id="KW-1185">Reference proteome</keyword>
<reference evidence="3 4" key="1">
    <citation type="submission" date="2021-01" db="EMBL/GenBank/DDBJ databases">
        <title>Whole genome shotgun sequence of Microbispora siamensis NBRC 104113.</title>
        <authorList>
            <person name="Komaki H."/>
            <person name="Tamura T."/>
        </authorList>
    </citation>
    <scope>NUCLEOTIDE SEQUENCE [LARGE SCALE GENOMIC DNA]</scope>
    <source>
        <strain evidence="3 4">NBRC 104113</strain>
    </source>
</reference>
<protein>
    <recommendedName>
        <fullName evidence="2">AAA+ ATPase domain-containing protein</fullName>
    </recommendedName>
</protein>
<dbReference type="InterPro" id="IPR002182">
    <property type="entry name" value="NB-ARC"/>
</dbReference>
<name>A0ABQ4GWF5_9ACTN</name>
<feature type="repeat" description="TPR" evidence="1">
    <location>
        <begin position="618"/>
        <end position="651"/>
    </location>
</feature>
<dbReference type="Gene3D" id="1.25.40.10">
    <property type="entry name" value="Tetratricopeptide repeat domain"/>
    <property type="match status" value="2"/>
</dbReference>
<organism evidence="3 4">
    <name type="scientific">Microbispora siamensis</name>
    <dbReference type="NCBI Taxonomy" id="564413"/>
    <lineage>
        <taxon>Bacteria</taxon>
        <taxon>Bacillati</taxon>
        <taxon>Actinomycetota</taxon>
        <taxon>Actinomycetes</taxon>
        <taxon>Streptosporangiales</taxon>
        <taxon>Streptosporangiaceae</taxon>
        <taxon>Microbispora</taxon>
    </lineage>
</organism>
<evidence type="ECO:0000259" key="2">
    <source>
        <dbReference type="SMART" id="SM00382"/>
    </source>
</evidence>
<feature type="domain" description="AAA+ ATPase" evidence="2">
    <location>
        <begin position="157"/>
        <end position="295"/>
    </location>
</feature>
<dbReference type="Pfam" id="PF00931">
    <property type="entry name" value="NB-ARC"/>
    <property type="match status" value="1"/>
</dbReference>
<dbReference type="SUPFAM" id="SSF48452">
    <property type="entry name" value="TPR-like"/>
    <property type="match status" value="2"/>
</dbReference>
<proteinExistence type="predicted"/>
<dbReference type="Gene3D" id="3.40.50.300">
    <property type="entry name" value="P-loop containing nucleotide triphosphate hydrolases"/>
    <property type="match status" value="1"/>
</dbReference>
<dbReference type="Pfam" id="PF13424">
    <property type="entry name" value="TPR_12"/>
    <property type="match status" value="3"/>
</dbReference>
<dbReference type="PROSITE" id="PS50293">
    <property type="entry name" value="TPR_REGION"/>
    <property type="match status" value="1"/>
</dbReference>
<dbReference type="PANTHER" id="PTHR47691:SF3">
    <property type="entry name" value="HTH-TYPE TRANSCRIPTIONAL REGULATOR RV0890C-RELATED"/>
    <property type="match status" value="1"/>
</dbReference>
<feature type="repeat" description="TPR" evidence="1">
    <location>
        <begin position="658"/>
        <end position="691"/>
    </location>
</feature>
<evidence type="ECO:0000256" key="1">
    <source>
        <dbReference type="PROSITE-ProRule" id="PRU00339"/>
    </source>
</evidence>
<dbReference type="SMART" id="SM00382">
    <property type="entry name" value="AAA"/>
    <property type="match status" value="1"/>
</dbReference>
<comment type="caution">
    <text evidence="3">The sequence shown here is derived from an EMBL/GenBank/DDBJ whole genome shotgun (WGS) entry which is preliminary data.</text>
</comment>
<dbReference type="InterPro" id="IPR003593">
    <property type="entry name" value="AAA+_ATPase"/>
</dbReference>
<dbReference type="InterPro" id="IPR011990">
    <property type="entry name" value="TPR-like_helical_dom_sf"/>
</dbReference>
<accession>A0ABQ4GWF5</accession>
<dbReference type="Proteomes" id="UP000660454">
    <property type="component" value="Unassembled WGS sequence"/>
</dbReference>
<dbReference type="PANTHER" id="PTHR47691">
    <property type="entry name" value="REGULATOR-RELATED"/>
    <property type="match status" value="1"/>
</dbReference>
<gene>
    <name evidence="3" type="ORF">Msi02_65420</name>
</gene>
<dbReference type="SMART" id="SM00028">
    <property type="entry name" value="TPR"/>
    <property type="match status" value="7"/>
</dbReference>
<dbReference type="InterPro" id="IPR019734">
    <property type="entry name" value="TPR_rpt"/>
</dbReference>
<dbReference type="EMBL" id="BOOF01000043">
    <property type="protein sequence ID" value="GIH65725.1"/>
    <property type="molecule type" value="Genomic_DNA"/>
</dbReference>
<dbReference type="PRINTS" id="PR00364">
    <property type="entry name" value="DISEASERSIST"/>
</dbReference>